<evidence type="ECO:0000256" key="4">
    <source>
        <dbReference type="ARBA" id="ARBA00022679"/>
    </source>
</evidence>
<protein>
    <recommendedName>
        <fullName evidence="2">histidine kinase</fullName>
        <ecNumber evidence="2">2.7.13.3</ecNumber>
    </recommendedName>
</protein>
<dbReference type="InterPro" id="IPR036097">
    <property type="entry name" value="HisK_dim/P_sf"/>
</dbReference>
<dbReference type="PANTHER" id="PTHR43304:SF1">
    <property type="entry name" value="PAC DOMAIN-CONTAINING PROTEIN"/>
    <property type="match status" value="1"/>
</dbReference>
<dbReference type="PROSITE" id="PS50109">
    <property type="entry name" value="HIS_KIN"/>
    <property type="match status" value="1"/>
</dbReference>
<dbReference type="PROSITE" id="PS50112">
    <property type="entry name" value="PAS"/>
    <property type="match status" value="2"/>
</dbReference>
<dbReference type="InterPro" id="IPR052162">
    <property type="entry name" value="Sensor_kinase/Photoreceptor"/>
</dbReference>
<feature type="coiled-coil region" evidence="6">
    <location>
        <begin position="183"/>
        <end position="217"/>
    </location>
</feature>
<dbReference type="Gene3D" id="1.10.287.130">
    <property type="match status" value="1"/>
</dbReference>
<dbReference type="Gene3D" id="3.30.565.10">
    <property type="entry name" value="Histidine kinase-like ATPase, C-terminal domain"/>
    <property type="match status" value="1"/>
</dbReference>
<dbReference type="PROSITE" id="PS50113">
    <property type="entry name" value="PAC"/>
    <property type="match status" value="1"/>
</dbReference>
<dbReference type="CDD" id="cd00130">
    <property type="entry name" value="PAS"/>
    <property type="match status" value="1"/>
</dbReference>
<dbReference type="Pfam" id="PF00512">
    <property type="entry name" value="HisKA"/>
    <property type="match status" value="1"/>
</dbReference>
<evidence type="ECO:0000256" key="6">
    <source>
        <dbReference type="SAM" id="Coils"/>
    </source>
</evidence>
<keyword evidence="6" id="KW-0175">Coiled coil</keyword>
<dbReference type="SMART" id="SM00387">
    <property type="entry name" value="HATPase_c"/>
    <property type="match status" value="1"/>
</dbReference>
<feature type="domain" description="PAC" evidence="9">
    <location>
        <begin position="285"/>
        <end position="337"/>
    </location>
</feature>
<dbReference type="CDD" id="cd00082">
    <property type="entry name" value="HisKA"/>
    <property type="match status" value="1"/>
</dbReference>
<dbReference type="InterPro" id="IPR000014">
    <property type="entry name" value="PAS"/>
</dbReference>
<evidence type="ECO:0000313" key="11">
    <source>
        <dbReference type="Proteomes" id="UP000586031"/>
    </source>
</evidence>
<dbReference type="PRINTS" id="PR00344">
    <property type="entry name" value="BCTRLSENSOR"/>
</dbReference>
<dbReference type="SMART" id="SM00086">
    <property type="entry name" value="PAC"/>
    <property type="match status" value="1"/>
</dbReference>
<organism evidence="10 11">
    <name type="scientific">Methanobacterium subterraneum</name>
    <dbReference type="NCBI Taxonomy" id="59277"/>
    <lineage>
        <taxon>Archaea</taxon>
        <taxon>Methanobacteriati</taxon>
        <taxon>Methanobacteriota</taxon>
        <taxon>Methanomada group</taxon>
        <taxon>Methanobacteria</taxon>
        <taxon>Methanobacteriales</taxon>
        <taxon>Methanobacteriaceae</taxon>
        <taxon>Methanobacterium</taxon>
    </lineage>
</organism>
<evidence type="ECO:0000313" key="10">
    <source>
        <dbReference type="EMBL" id="HII84782.1"/>
    </source>
</evidence>
<evidence type="ECO:0000259" key="8">
    <source>
        <dbReference type="PROSITE" id="PS50112"/>
    </source>
</evidence>
<feature type="domain" description="PAS" evidence="8">
    <location>
        <begin position="71"/>
        <end position="141"/>
    </location>
</feature>
<dbReference type="SUPFAM" id="SSF47384">
    <property type="entry name" value="Homodimeric domain of signal transducing histidine kinase"/>
    <property type="match status" value="1"/>
</dbReference>
<dbReference type="GO" id="GO:0000155">
    <property type="term" value="F:phosphorelay sensor kinase activity"/>
    <property type="evidence" value="ECO:0007669"/>
    <property type="project" value="InterPro"/>
</dbReference>
<evidence type="ECO:0000256" key="5">
    <source>
        <dbReference type="ARBA" id="ARBA00022777"/>
    </source>
</evidence>
<reference evidence="11" key="1">
    <citation type="journal article" date="2020" name="bioRxiv">
        <title>A rank-normalized archaeal taxonomy based on genome phylogeny resolves widespread incomplete and uneven classifications.</title>
        <authorList>
            <person name="Rinke C."/>
            <person name="Chuvochina M."/>
            <person name="Mussig A.J."/>
            <person name="Chaumeil P.-A."/>
            <person name="Waite D.W."/>
            <person name="Whitman W.B."/>
            <person name="Parks D.H."/>
            <person name="Hugenholtz P."/>
        </authorList>
    </citation>
    <scope>NUCLEOTIDE SEQUENCE [LARGE SCALE GENOMIC DNA]</scope>
</reference>
<name>A0A7J4TMM9_9EURY</name>
<dbReference type="FunFam" id="3.30.565.10:FF:000006">
    <property type="entry name" value="Sensor histidine kinase WalK"/>
    <property type="match status" value="1"/>
</dbReference>
<evidence type="ECO:0000256" key="3">
    <source>
        <dbReference type="ARBA" id="ARBA00022553"/>
    </source>
</evidence>
<evidence type="ECO:0000256" key="1">
    <source>
        <dbReference type="ARBA" id="ARBA00000085"/>
    </source>
</evidence>
<comment type="caution">
    <text evidence="10">The sequence shown here is derived from an EMBL/GenBank/DDBJ whole genome shotgun (WGS) entry which is preliminary data.</text>
</comment>
<comment type="catalytic activity">
    <reaction evidence="1">
        <text>ATP + protein L-histidine = ADP + protein N-phospho-L-histidine.</text>
        <dbReference type="EC" id="2.7.13.3"/>
    </reaction>
</comment>
<dbReference type="EMBL" id="DUHE01000230">
    <property type="protein sequence ID" value="HII84782.1"/>
    <property type="molecule type" value="Genomic_DNA"/>
</dbReference>
<dbReference type="InterPro" id="IPR003594">
    <property type="entry name" value="HATPase_dom"/>
</dbReference>
<dbReference type="Proteomes" id="UP000586031">
    <property type="component" value="Unassembled WGS sequence"/>
</dbReference>
<dbReference type="Pfam" id="PF13426">
    <property type="entry name" value="PAS_9"/>
    <property type="match status" value="2"/>
</dbReference>
<keyword evidence="5" id="KW-0418">Kinase</keyword>
<feature type="domain" description="Histidine kinase" evidence="7">
    <location>
        <begin position="366"/>
        <end position="577"/>
    </location>
</feature>
<accession>A0A7J4TMM9</accession>
<dbReference type="InterPro" id="IPR004358">
    <property type="entry name" value="Sig_transdc_His_kin-like_C"/>
</dbReference>
<dbReference type="PANTHER" id="PTHR43304">
    <property type="entry name" value="PHYTOCHROME-LIKE PROTEIN CPH1"/>
    <property type="match status" value="1"/>
</dbReference>
<dbReference type="InterPro" id="IPR000700">
    <property type="entry name" value="PAS-assoc_C"/>
</dbReference>
<dbReference type="InterPro" id="IPR003661">
    <property type="entry name" value="HisK_dim/P_dom"/>
</dbReference>
<evidence type="ECO:0000259" key="9">
    <source>
        <dbReference type="PROSITE" id="PS50113"/>
    </source>
</evidence>
<dbReference type="Pfam" id="PF02518">
    <property type="entry name" value="HATPase_c"/>
    <property type="match status" value="1"/>
</dbReference>
<dbReference type="Gene3D" id="3.30.450.20">
    <property type="entry name" value="PAS domain"/>
    <property type="match status" value="2"/>
</dbReference>
<dbReference type="EC" id="2.7.13.3" evidence="2"/>
<dbReference type="InterPro" id="IPR036890">
    <property type="entry name" value="HATPase_C_sf"/>
</dbReference>
<dbReference type="AlphaFoldDB" id="A0A7J4TMM9"/>
<keyword evidence="3" id="KW-0597">Phosphoprotein</keyword>
<dbReference type="SUPFAM" id="SSF55874">
    <property type="entry name" value="ATPase domain of HSP90 chaperone/DNA topoisomerase II/histidine kinase"/>
    <property type="match status" value="1"/>
</dbReference>
<dbReference type="SMART" id="SM00388">
    <property type="entry name" value="HisKA"/>
    <property type="match status" value="1"/>
</dbReference>
<gene>
    <name evidence="10" type="ORF">HA271_08130</name>
</gene>
<evidence type="ECO:0000256" key="2">
    <source>
        <dbReference type="ARBA" id="ARBA00012438"/>
    </source>
</evidence>
<dbReference type="InterPro" id="IPR001610">
    <property type="entry name" value="PAC"/>
</dbReference>
<evidence type="ECO:0000259" key="7">
    <source>
        <dbReference type="PROSITE" id="PS50109"/>
    </source>
</evidence>
<proteinExistence type="predicted"/>
<sequence length="577" mass="66211">MTCYLLCRRCGVIKNSEKLREKAEKLLNQKTKGFNIPEDTRELIHELQVYQIELEMQNDELRKSQLKLQTSQDKYFELYNFAPTSYFTLDKNELIEDVNLAAVTLVGVEKTNLINTAFISFIAPESRNKFFKLVKSVKDNKDRQKCELNLLKNKKPVPVIAGINYLPDELGGFKSLLITVVDINDIKKAEIKLKETLENLEDQVKERTKELLLANNYNRNLIETSLDPMVTIGQDGTITDVNVATEKVTGYSREELVGTDFADYFTHPQDAKDGYQQVFQKGMVKDYPLDIKNKDGNLTPVLYNASVYKDEFGEVIGVFAAARDITEQKRAEKKLIEYWESLEEQVKQRTEELAKSNADLKQFAYIASHDLREPLRMITTFLQLLERRYGDQLDDDAHEFIGFAVDGAKRLDKMIMDLLEYSSVVNQELIFNDTNFEEVLNEVILNLNVVISENNAVITYENLPVMRADENLMILLFQNLISNAIKYRSNKNPEIIVSAFKEGDHHVFHVKDNGLGIDPKQLESIFTIFKRLHAHNEYEGSGIGLSIAHRIVHQHGGEIWVESEPGKGSTFKFTIKN</sequence>
<dbReference type="NCBIfam" id="TIGR00229">
    <property type="entry name" value="sensory_box"/>
    <property type="match status" value="2"/>
</dbReference>
<dbReference type="SMART" id="SM00091">
    <property type="entry name" value="PAS"/>
    <property type="match status" value="2"/>
</dbReference>
<keyword evidence="4" id="KW-0808">Transferase</keyword>
<feature type="coiled-coil region" evidence="6">
    <location>
        <begin position="47"/>
        <end position="74"/>
    </location>
</feature>
<dbReference type="InterPro" id="IPR035965">
    <property type="entry name" value="PAS-like_dom_sf"/>
</dbReference>
<dbReference type="InterPro" id="IPR005467">
    <property type="entry name" value="His_kinase_dom"/>
</dbReference>
<feature type="domain" description="PAS" evidence="8">
    <location>
        <begin position="214"/>
        <end position="270"/>
    </location>
</feature>
<dbReference type="SUPFAM" id="SSF55785">
    <property type="entry name" value="PYP-like sensor domain (PAS domain)"/>
    <property type="match status" value="2"/>
</dbReference>